<feature type="domain" description="Myosin motor" evidence="9">
    <location>
        <begin position="1"/>
        <end position="188"/>
    </location>
</feature>
<keyword evidence="3" id="KW-0067">ATP-binding</keyword>
<dbReference type="GO" id="GO:0016787">
    <property type="term" value="F:hydrolase activity"/>
    <property type="evidence" value="ECO:0007669"/>
    <property type="project" value="UniProtKB-KW"/>
</dbReference>
<evidence type="ECO:0000256" key="8">
    <source>
        <dbReference type="PROSITE-ProRule" id="PRU00782"/>
    </source>
</evidence>
<name>A0A4P9WE51_9FUNG</name>
<comment type="similarity">
    <text evidence="1 8">Belongs to the TRAFAC class myosin-kinesin ATPase superfamily. Myosin family.</text>
</comment>
<dbReference type="Gene3D" id="6.20.240.20">
    <property type="match status" value="1"/>
</dbReference>
<dbReference type="PANTHER" id="PTHR13140:SF857">
    <property type="entry name" value="MYOSIN-11"/>
    <property type="match status" value="1"/>
</dbReference>
<dbReference type="AlphaFoldDB" id="A0A4P9WE51"/>
<keyword evidence="4" id="KW-0175">Coiled coil</keyword>
<dbReference type="InterPro" id="IPR001609">
    <property type="entry name" value="Myosin_head_motor_dom-like"/>
</dbReference>
<evidence type="ECO:0000256" key="6">
    <source>
        <dbReference type="ARBA" id="ARBA00023175"/>
    </source>
</evidence>
<evidence type="ECO:0000256" key="1">
    <source>
        <dbReference type="ARBA" id="ARBA00008314"/>
    </source>
</evidence>
<dbReference type="Gene3D" id="1.20.120.720">
    <property type="entry name" value="Myosin VI head, motor domain, U50 subdomain"/>
    <property type="match status" value="1"/>
</dbReference>
<keyword evidence="10" id="KW-0378">Hydrolase</keyword>
<dbReference type="PROSITE" id="PS51456">
    <property type="entry name" value="MYOSIN_MOTOR"/>
    <property type="match status" value="1"/>
</dbReference>
<feature type="region of interest" description="Actin-binding" evidence="8">
    <location>
        <begin position="110"/>
        <end position="132"/>
    </location>
</feature>
<keyword evidence="2" id="KW-0547">Nucleotide-binding</keyword>
<evidence type="ECO:0000256" key="4">
    <source>
        <dbReference type="ARBA" id="ARBA00023054"/>
    </source>
</evidence>
<evidence type="ECO:0000259" key="9">
    <source>
        <dbReference type="PROSITE" id="PS51456"/>
    </source>
</evidence>
<evidence type="ECO:0000256" key="2">
    <source>
        <dbReference type="ARBA" id="ARBA00022741"/>
    </source>
</evidence>
<keyword evidence="6" id="KW-0505">Motor protein</keyword>
<dbReference type="Proteomes" id="UP000269721">
    <property type="component" value="Unassembled WGS sequence"/>
</dbReference>
<proteinExistence type="inferred from homology"/>
<dbReference type="GO" id="GO:0005524">
    <property type="term" value="F:ATP binding"/>
    <property type="evidence" value="ECO:0007669"/>
    <property type="project" value="UniProtKB-KW"/>
</dbReference>
<evidence type="ECO:0000313" key="11">
    <source>
        <dbReference type="Proteomes" id="UP000269721"/>
    </source>
</evidence>
<dbReference type="OrthoDB" id="6108017at2759"/>
<evidence type="ECO:0000313" key="10">
    <source>
        <dbReference type="EMBL" id="RKO89250.1"/>
    </source>
</evidence>
<sequence length="188" mass="20971">MPKATDKTFIDKLNGLWKGKSNKYEVPRFNAGFILQHYAGKVEYSTAGWLDKNKDPLNENVTRLLASSTDKYIGALFAEYAGDADNSAASRGVTKKGAFRTVAQRHKEQLTSLMNQLYSTEPHFVRCIIPNEEKKAGKLSVNLVLEQLRCNGVLEGIRICRAGFPNRLPFADFRQRYEILAPGGSKAA</sequence>
<accession>A0A4P9WE51</accession>
<dbReference type="PANTHER" id="PTHR13140">
    <property type="entry name" value="MYOSIN"/>
    <property type="match status" value="1"/>
</dbReference>
<dbReference type="InterPro" id="IPR027417">
    <property type="entry name" value="P-loop_NTPase"/>
</dbReference>
<dbReference type="GO" id="GO:0007015">
    <property type="term" value="P:actin filament organization"/>
    <property type="evidence" value="ECO:0007669"/>
    <property type="project" value="TreeGrafter"/>
</dbReference>
<keyword evidence="7 8" id="KW-0009">Actin-binding</keyword>
<dbReference type="InterPro" id="IPR036961">
    <property type="entry name" value="Kinesin_motor_dom_sf"/>
</dbReference>
<dbReference type="SUPFAM" id="SSF52540">
    <property type="entry name" value="P-loop containing nucleoside triphosphate hydrolases"/>
    <property type="match status" value="1"/>
</dbReference>
<dbReference type="SMART" id="SM00242">
    <property type="entry name" value="MYSc"/>
    <property type="match status" value="1"/>
</dbReference>
<dbReference type="GO" id="GO:0016459">
    <property type="term" value="C:myosin complex"/>
    <property type="evidence" value="ECO:0007669"/>
    <property type="project" value="UniProtKB-KW"/>
</dbReference>
<organism evidence="10 11">
    <name type="scientific">Blyttiomyces helicus</name>
    <dbReference type="NCBI Taxonomy" id="388810"/>
    <lineage>
        <taxon>Eukaryota</taxon>
        <taxon>Fungi</taxon>
        <taxon>Fungi incertae sedis</taxon>
        <taxon>Chytridiomycota</taxon>
        <taxon>Chytridiomycota incertae sedis</taxon>
        <taxon>Chytridiomycetes</taxon>
        <taxon>Chytridiomycetes incertae sedis</taxon>
        <taxon>Blyttiomyces</taxon>
    </lineage>
</organism>
<dbReference type="Gene3D" id="3.40.850.10">
    <property type="entry name" value="Kinesin motor domain"/>
    <property type="match status" value="1"/>
</dbReference>
<dbReference type="GO" id="GO:0051015">
    <property type="term" value="F:actin filament binding"/>
    <property type="evidence" value="ECO:0007669"/>
    <property type="project" value="TreeGrafter"/>
</dbReference>
<gene>
    <name evidence="10" type="ORF">BDK51DRAFT_35957</name>
</gene>
<dbReference type="Gene3D" id="1.20.58.530">
    <property type="match status" value="1"/>
</dbReference>
<evidence type="ECO:0000256" key="3">
    <source>
        <dbReference type="ARBA" id="ARBA00022840"/>
    </source>
</evidence>
<dbReference type="GO" id="GO:0005737">
    <property type="term" value="C:cytoplasm"/>
    <property type="evidence" value="ECO:0007669"/>
    <property type="project" value="TreeGrafter"/>
</dbReference>
<evidence type="ECO:0000256" key="7">
    <source>
        <dbReference type="ARBA" id="ARBA00023203"/>
    </source>
</evidence>
<dbReference type="Pfam" id="PF00063">
    <property type="entry name" value="Myosin_head"/>
    <property type="match status" value="1"/>
</dbReference>
<reference evidence="11" key="1">
    <citation type="journal article" date="2018" name="Nat. Microbiol.">
        <title>Leveraging single-cell genomics to expand the fungal tree of life.</title>
        <authorList>
            <person name="Ahrendt S.R."/>
            <person name="Quandt C.A."/>
            <person name="Ciobanu D."/>
            <person name="Clum A."/>
            <person name="Salamov A."/>
            <person name="Andreopoulos B."/>
            <person name="Cheng J.F."/>
            <person name="Woyke T."/>
            <person name="Pelin A."/>
            <person name="Henrissat B."/>
            <person name="Reynolds N.K."/>
            <person name="Benny G.L."/>
            <person name="Smith M.E."/>
            <person name="James T.Y."/>
            <person name="Grigoriev I.V."/>
        </authorList>
    </citation>
    <scope>NUCLEOTIDE SEQUENCE [LARGE SCALE GENOMIC DNA]</scope>
</reference>
<dbReference type="GO" id="GO:0000146">
    <property type="term" value="F:microfilament motor activity"/>
    <property type="evidence" value="ECO:0007669"/>
    <property type="project" value="TreeGrafter"/>
</dbReference>
<comment type="caution">
    <text evidence="8">Lacks conserved residue(s) required for the propagation of feature annotation.</text>
</comment>
<dbReference type="EMBL" id="KZ996202">
    <property type="protein sequence ID" value="RKO89250.1"/>
    <property type="molecule type" value="Genomic_DNA"/>
</dbReference>
<evidence type="ECO:0000256" key="5">
    <source>
        <dbReference type="ARBA" id="ARBA00023123"/>
    </source>
</evidence>
<dbReference type="GO" id="GO:0016020">
    <property type="term" value="C:membrane"/>
    <property type="evidence" value="ECO:0007669"/>
    <property type="project" value="TreeGrafter"/>
</dbReference>
<keyword evidence="5 8" id="KW-0518">Myosin</keyword>
<protein>
    <submittedName>
        <fullName evidence="10">P-loop containing nucleoside triphosphate hydrolase protein</fullName>
    </submittedName>
</protein>
<keyword evidence="11" id="KW-1185">Reference proteome</keyword>